<accession>A0AAN6YM68</accession>
<gene>
    <name evidence="2" type="ORF">QBC38DRAFT_112968</name>
</gene>
<proteinExistence type="predicted"/>
<evidence type="ECO:0000256" key="1">
    <source>
        <dbReference type="SAM" id="MobiDB-lite"/>
    </source>
</evidence>
<feature type="region of interest" description="Disordered" evidence="1">
    <location>
        <begin position="181"/>
        <end position="210"/>
    </location>
</feature>
<protein>
    <submittedName>
        <fullName evidence="2">Uncharacterized protein</fullName>
    </submittedName>
</protein>
<dbReference type="Proteomes" id="UP001301958">
    <property type="component" value="Unassembled WGS sequence"/>
</dbReference>
<dbReference type="AlphaFoldDB" id="A0AAN6YM68"/>
<feature type="region of interest" description="Disordered" evidence="1">
    <location>
        <begin position="72"/>
        <end position="165"/>
    </location>
</feature>
<name>A0AAN6YM68_9PEZI</name>
<comment type="caution">
    <text evidence="2">The sequence shown here is derived from an EMBL/GenBank/DDBJ whole genome shotgun (WGS) entry which is preliminary data.</text>
</comment>
<evidence type="ECO:0000313" key="2">
    <source>
        <dbReference type="EMBL" id="KAK4221808.1"/>
    </source>
</evidence>
<reference evidence="2" key="1">
    <citation type="journal article" date="2023" name="Mol. Phylogenet. Evol.">
        <title>Genome-scale phylogeny and comparative genomics of the fungal order Sordariales.</title>
        <authorList>
            <person name="Hensen N."/>
            <person name="Bonometti L."/>
            <person name="Westerberg I."/>
            <person name="Brannstrom I.O."/>
            <person name="Guillou S."/>
            <person name="Cros-Aarteil S."/>
            <person name="Calhoun S."/>
            <person name="Haridas S."/>
            <person name="Kuo A."/>
            <person name="Mondo S."/>
            <person name="Pangilinan J."/>
            <person name="Riley R."/>
            <person name="LaButti K."/>
            <person name="Andreopoulos B."/>
            <person name="Lipzen A."/>
            <person name="Chen C."/>
            <person name="Yan M."/>
            <person name="Daum C."/>
            <person name="Ng V."/>
            <person name="Clum A."/>
            <person name="Steindorff A."/>
            <person name="Ohm R.A."/>
            <person name="Martin F."/>
            <person name="Silar P."/>
            <person name="Natvig D.O."/>
            <person name="Lalanne C."/>
            <person name="Gautier V."/>
            <person name="Ament-Velasquez S.L."/>
            <person name="Kruys A."/>
            <person name="Hutchinson M.I."/>
            <person name="Powell A.J."/>
            <person name="Barry K."/>
            <person name="Miller A.N."/>
            <person name="Grigoriev I.V."/>
            <person name="Debuchy R."/>
            <person name="Gladieux P."/>
            <person name="Hiltunen Thoren M."/>
            <person name="Johannesson H."/>
        </authorList>
    </citation>
    <scope>NUCLEOTIDE SEQUENCE</scope>
    <source>
        <strain evidence="2">CBS 990.96</strain>
    </source>
</reference>
<dbReference type="EMBL" id="MU865514">
    <property type="protein sequence ID" value="KAK4221808.1"/>
    <property type="molecule type" value="Genomic_DNA"/>
</dbReference>
<organism evidence="2 3">
    <name type="scientific">Podospora fimiseda</name>
    <dbReference type="NCBI Taxonomy" id="252190"/>
    <lineage>
        <taxon>Eukaryota</taxon>
        <taxon>Fungi</taxon>
        <taxon>Dikarya</taxon>
        <taxon>Ascomycota</taxon>
        <taxon>Pezizomycotina</taxon>
        <taxon>Sordariomycetes</taxon>
        <taxon>Sordariomycetidae</taxon>
        <taxon>Sordariales</taxon>
        <taxon>Podosporaceae</taxon>
        <taxon>Podospora</taxon>
    </lineage>
</organism>
<evidence type="ECO:0000313" key="3">
    <source>
        <dbReference type="Proteomes" id="UP001301958"/>
    </source>
</evidence>
<reference evidence="2" key="2">
    <citation type="submission" date="2023-05" db="EMBL/GenBank/DDBJ databases">
        <authorList>
            <consortium name="Lawrence Berkeley National Laboratory"/>
            <person name="Steindorff A."/>
            <person name="Hensen N."/>
            <person name="Bonometti L."/>
            <person name="Westerberg I."/>
            <person name="Brannstrom I.O."/>
            <person name="Guillou S."/>
            <person name="Cros-Aarteil S."/>
            <person name="Calhoun S."/>
            <person name="Haridas S."/>
            <person name="Kuo A."/>
            <person name="Mondo S."/>
            <person name="Pangilinan J."/>
            <person name="Riley R."/>
            <person name="Labutti K."/>
            <person name="Andreopoulos B."/>
            <person name="Lipzen A."/>
            <person name="Chen C."/>
            <person name="Yanf M."/>
            <person name="Daum C."/>
            <person name="Ng V."/>
            <person name="Clum A."/>
            <person name="Ohm R."/>
            <person name="Martin F."/>
            <person name="Silar P."/>
            <person name="Natvig D."/>
            <person name="Lalanne C."/>
            <person name="Gautier V."/>
            <person name="Ament-Velasquez S.L."/>
            <person name="Kruys A."/>
            <person name="Hutchinson M.I."/>
            <person name="Powell A.J."/>
            <person name="Barry K."/>
            <person name="Miller A.N."/>
            <person name="Grigoriev I.V."/>
            <person name="Debuchy R."/>
            <person name="Gladieux P."/>
            <person name="Thoren M.H."/>
            <person name="Johannesson H."/>
        </authorList>
    </citation>
    <scope>NUCLEOTIDE SEQUENCE</scope>
    <source>
        <strain evidence="2">CBS 990.96</strain>
    </source>
</reference>
<sequence length="210" mass="21348">MTAAQANAEAEINAVLTLREQQIVLFGIITMEEIPNINTAMVAARMGMSNPRSVSNAWSIIKKKIKAHAETAAGADPSPIGGGGARLASSPFVPATPASKKAKKRAVEDSESGTPAPKRGRKTGGLIEGDTTPTNRGRGRPRKNAAPVPTIAEEPATADVGEGGLGKATLDEFEKMLIKAEPGLAPGAGGSRVAAESDSSDDSVGGAGLI</sequence>
<keyword evidence="3" id="KW-1185">Reference proteome</keyword>